<dbReference type="PANTHER" id="PTHR43433">
    <property type="entry name" value="HYDROLASE, ALPHA/BETA FOLD FAMILY PROTEIN"/>
    <property type="match status" value="1"/>
</dbReference>
<organism evidence="1 2">
    <name type="scientific">Fusarium heterosporum</name>
    <dbReference type="NCBI Taxonomy" id="42747"/>
    <lineage>
        <taxon>Eukaryota</taxon>
        <taxon>Fungi</taxon>
        <taxon>Dikarya</taxon>
        <taxon>Ascomycota</taxon>
        <taxon>Pezizomycotina</taxon>
        <taxon>Sordariomycetes</taxon>
        <taxon>Hypocreomycetidae</taxon>
        <taxon>Hypocreales</taxon>
        <taxon>Nectriaceae</taxon>
        <taxon>Fusarium</taxon>
        <taxon>Fusarium heterosporum species complex</taxon>
    </lineage>
</organism>
<dbReference type="EMBL" id="JAAGWQ010000174">
    <property type="protein sequence ID" value="KAF5661759.1"/>
    <property type="molecule type" value="Genomic_DNA"/>
</dbReference>
<dbReference type="Proteomes" id="UP000567885">
    <property type="component" value="Unassembled WGS sequence"/>
</dbReference>
<dbReference type="AlphaFoldDB" id="A0A8H5WL00"/>
<reference evidence="1 2" key="1">
    <citation type="submission" date="2020-05" db="EMBL/GenBank/DDBJ databases">
        <title>Identification and distribution of gene clusters putatively required for synthesis of sphingolipid metabolism inhibitors in phylogenetically diverse species of the filamentous fungus Fusarium.</title>
        <authorList>
            <person name="Kim H.-S."/>
            <person name="Busman M."/>
            <person name="Brown D.W."/>
            <person name="Divon H."/>
            <person name="Uhlig S."/>
            <person name="Proctor R.H."/>
        </authorList>
    </citation>
    <scope>NUCLEOTIDE SEQUENCE [LARGE SCALE GENOMIC DNA]</scope>
    <source>
        <strain evidence="1 2">NRRL 20693</strain>
    </source>
</reference>
<dbReference type="InterPro" id="IPR029058">
    <property type="entry name" value="AB_hydrolase_fold"/>
</dbReference>
<dbReference type="SUPFAM" id="SSF53474">
    <property type="entry name" value="alpha/beta-Hydrolases"/>
    <property type="match status" value="1"/>
</dbReference>
<accession>A0A8H5WL00</accession>
<comment type="caution">
    <text evidence="1">The sequence shown here is derived from an EMBL/GenBank/DDBJ whole genome shotgun (WGS) entry which is preliminary data.</text>
</comment>
<name>A0A8H5WL00_FUSHE</name>
<keyword evidence="2" id="KW-1185">Reference proteome</keyword>
<protein>
    <recommendedName>
        <fullName evidence="3">AB hydrolase-1 domain-containing protein</fullName>
    </recommendedName>
</protein>
<evidence type="ECO:0000313" key="2">
    <source>
        <dbReference type="Proteomes" id="UP000567885"/>
    </source>
</evidence>
<dbReference type="OrthoDB" id="294702at2759"/>
<evidence type="ECO:0008006" key="3">
    <source>
        <dbReference type="Google" id="ProtNLM"/>
    </source>
</evidence>
<proteinExistence type="predicted"/>
<dbReference type="PANTHER" id="PTHR43433:SF10">
    <property type="entry name" value="AB HYDROLASE-1 DOMAIN-CONTAINING PROTEIN"/>
    <property type="match status" value="1"/>
</dbReference>
<gene>
    <name evidence="1" type="ORF">FHETE_8294</name>
</gene>
<evidence type="ECO:0000313" key="1">
    <source>
        <dbReference type="EMBL" id="KAF5661759.1"/>
    </source>
</evidence>
<sequence>MSAQSKDKIALEFLQDPRFSRSFELPADPADDHPGLQVKYADYGYHNPTTPEAEHVLLFFAPLCASRMLHCAKDELAKKNHVRIVVMDRPGFGGTDPVKLDQRPFLCRKMTLALLQHLGIKHVSVASHSGGTIYALDMLLHHPEILHPERSYIAIGAPWILPSRSSLWSPRLIQSLPNSMLGQADKVIGFVAGTLGPAFAPSAIIGEIIKGSFGPGTGASDVSSPDAVLEESLESILFGFLQSESIKGFSDESQFLMQKVEGISGWGDWLDYDDLMPKLAEVLKKAGRKLTVEIFYGEQDSLIGAHGTCGTKWLDSCWEGDQTKEVVVYKTHVVKGTNHDTIWSIRRGVPEEVLKKVGTQEDRERGLD</sequence>
<dbReference type="Gene3D" id="3.40.50.1820">
    <property type="entry name" value="alpha/beta hydrolase"/>
    <property type="match status" value="1"/>
</dbReference>
<dbReference type="InterPro" id="IPR050471">
    <property type="entry name" value="AB_hydrolase"/>
</dbReference>